<accession>A0ABC7ZIA1</accession>
<keyword evidence="3 7" id="KW-0694">RNA-binding</keyword>
<dbReference type="GeneID" id="99646912"/>
<dbReference type="RefSeq" id="WP_009885649.1">
    <property type="nucleotide sequence ID" value="NC_018497.1"/>
</dbReference>
<dbReference type="GO" id="GO:0006412">
    <property type="term" value="P:translation"/>
    <property type="evidence" value="ECO:0007669"/>
    <property type="project" value="UniProtKB-UniRule"/>
</dbReference>
<evidence type="ECO:0000256" key="3">
    <source>
        <dbReference type="ARBA" id="ARBA00022884"/>
    </source>
</evidence>
<evidence type="ECO:0000259" key="8">
    <source>
        <dbReference type="PROSITE" id="PS00651"/>
    </source>
</evidence>
<keyword evidence="4 7" id="KW-0689">Ribosomal protein</keyword>
<dbReference type="GO" id="GO:1990904">
    <property type="term" value="C:ribonucleoprotein complex"/>
    <property type="evidence" value="ECO:0007669"/>
    <property type="project" value="UniProtKB-KW"/>
</dbReference>
<protein>
    <recommendedName>
        <fullName evidence="6 7">Large ribosomal subunit protein bL9</fullName>
    </recommendedName>
</protein>
<keyword evidence="2 7" id="KW-0699">rRNA-binding</keyword>
<dbReference type="InterPro" id="IPR020070">
    <property type="entry name" value="Ribosomal_bL9_N"/>
</dbReference>
<proteinExistence type="inferred from homology"/>
<evidence type="ECO:0000256" key="4">
    <source>
        <dbReference type="ARBA" id="ARBA00022980"/>
    </source>
</evidence>
<evidence type="ECO:0000256" key="6">
    <source>
        <dbReference type="ARBA" id="ARBA00035292"/>
    </source>
</evidence>
<dbReference type="AlphaFoldDB" id="A0ABC7ZIA1"/>
<dbReference type="SMR" id="A0ABC7ZIA1"/>
<dbReference type="Pfam" id="PF03948">
    <property type="entry name" value="Ribosomal_L9_C"/>
    <property type="match status" value="1"/>
</dbReference>
<dbReference type="PANTHER" id="PTHR21368">
    <property type="entry name" value="50S RIBOSOMAL PROTEIN L9"/>
    <property type="match status" value="1"/>
</dbReference>
<dbReference type="InterPro" id="IPR020594">
    <property type="entry name" value="Ribosomal_bL9_bac/chp"/>
</dbReference>
<dbReference type="SUPFAM" id="SSF55653">
    <property type="entry name" value="Ribosomal protein L9 C-domain"/>
    <property type="match status" value="1"/>
</dbReference>
<evidence type="ECO:0000256" key="7">
    <source>
        <dbReference type="HAMAP-Rule" id="MF_00503"/>
    </source>
</evidence>
<evidence type="ECO:0000313" key="10">
    <source>
        <dbReference type="Proteomes" id="UP000005254"/>
    </source>
</evidence>
<dbReference type="InterPro" id="IPR000244">
    <property type="entry name" value="Ribosomal_bL9"/>
</dbReference>
<dbReference type="PROSITE" id="PS00651">
    <property type="entry name" value="RIBOSOMAL_L9"/>
    <property type="match status" value="1"/>
</dbReference>
<evidence type="ECO:0000256" key="1">
    <source>
        <dbReference type="ARBA" id="ARBA00010605"/>
    </source>
</evidence>
<dbReference type="GO" id="GO:0019843">
    <property type="term" value="F:rRNA binding"/>
    <property type="evidence" value="ECO:0007669"/>
    <property type="project" value="UniProtKB-UniRule"/>
</dbReference>
<dbReference type="KEGG" id="mgx:CM1_00545"/>
<reference evidence="9 10" key="1">
    <citation type="journal article" date="2012" name="J. Bacteriol.">
        <title>Draft Genome Sequences of Four Axenic Mycoplasma genitalium Strains Isolated from Denmark, Japan, and Australia.</title>
        <authorList>
            <person name="McGowin C.L."/>
            <person name="Ma L."/>
            <person name="Jensen J.S."/>
            <person name="Mancuso M.M."/>
            <person name="Hamasuna R."/>
            <person name="Adegboye D."/>
            <person name="Martin D.H."/>
        </authorList>
    </citation>
    <scope>NUCLEOTIDE SEQUENCE [LARGE SCALE GENOMIC DNA]</scope>
    <source>
        <strain evidence="9 10">M6320</strain>
    </source>
</reference>
<dbReference type="HAMAP" id="MF_00503">
    <property type="entry name" value="Ribosomal_bL9"/>
    <property type="match status" value="1"/>
</dbReference>
<dbReference type="Gene3D" id="3.10.430.100">
    <property type="entry name" value="Ribosomal protein L9, C-terminal domain"/>
    <property type="match status" value="1"/>
</dbReference>
<keyword evidence="5 7" id="KW-0687">Ribonucleoprotein</keyword>
<evidence type="ECO:0000256" key="5">
    <source>
        <dbReference type="ARBA" id="ARBA00023274"/>
    </source>
</evidence>
<dbReference type="InterPro" id="IPR036791">
    <property type="entry name" value="Ribosomal_bL9_C_sf"/>
</dbReference>
<dbReference type="Pfam" id="PF01281">
    <property type="entry name" value="Ribosomal_L9_N"/>
    <property type="match status" value="1"/>
</dbReference>
<dbReference type="EMBL" id="CP003772">
    <property type="protein sequence ID" value="AFQ03899.1"/>
    <property type="molecule type" value="Genomic_DNA"/>
</dbReference>
<dbReference type="Gene3D" id="3.40.5.10">
    <property type="entry name" value="Ribosomal protein L9, N-terminal domain"/>
    <property type="match status" value="1"/>
</dbReference>
<sequence length="150" mass="17380">MKIILKQDVAKLGKRFDVVEVKDGFAIHFLFPKKLAAPLTKKAIANRDLFLKQQQEQYQKNRALAEKLKLVIEQTPLTFQLKQHDGKPYGSIITKQIINLAKQQRLDLQRFMFKDNVRLQFGEHKLILHLFEEITATLTVIVNPENGTTN</sequence>
<dbReference type="Proteomes" id="UP000005254">
    <property type="component" value="Chromosome"/>
</dbReference>
<dbReference type="InterPro" id="IPR009027">
    <property type="entry name" value="Ribosomal_bL9/RNase_H1_N"/>
</dbReference>
<gene>
    <name evidence="7 9" type="primary">rplI</name>
    <name evidence="9" type="ORF">CM1_00545</name>
</gene>
<dbReference type="InterPro" id="IPR020069">
    <property type="entry name" value="Ribosomal_bL9_C"/>
</dbReference>
<dbReference type="GO" id="GO:0005840">
    <property type="term" value="C:ribosome"/>
    <property type="evidence" value="ECO:0007669"/>
    <property type="project" value="UniProtKB-KW"/>
</dbReference>
<comment type="function">
    <text evidence="7">Binds to the 23S rRNA.</text>
</comment>
<feature type="domain" description="Ribosomal protein L9" evidence="8">
    <location>
        <begin position="13"/>
        <end position="40"/>
    </location>
</feature>
<dbReference type="SUPFAM" id="SSF55658">
    <property type="entry name" value="L9 N-domain-like"/>
    <property type="match status" value="1"/>
</dbReference>
<dbReference type="NCBIfam" id="TIGR00158">
    <property type="entry name" value="L9"/>
    <property type="match status" value="1"/>
</dbReference>
<organism evidence="9 10">
    <name type="scientific">Mycoplasmoides genitalium M6320</name>
    <dbReference type="NCBI Taxonomy" id="662945"/>
    <lineage>
        <taxon>Bacteria</taxon>
        <taxon>Bacillati</taxon>
        <taxon>Mycoplasmatota</taxon>
        <taxon>Mycoplasmoidales</taxon>
        <taxon>Mycoplasmoidaceae</taxon>
        <taxon>Mycoplasmoides</taxon>
    </lineage>
</organism>
<evidence type="ECO:0000256" key="2">
    <source>
        <dbReference type="ARBA" id="ARBA00022730"/>
    </source>
</evidence>
<name>A0ABC7ZIA1_MYCGT</name>
<dbReference type="InterPro" id="IPR036935">
    <property type="entry name" value="Ribosomal_bL9_N_sf"/>
</dbReference>
<evidence type="ECO:0000313" key="9">
    <source>
        <dbReference type="EMBL" id="AFQ03899.1"/>
    </source>
</evidence>
<comment type="similarity">
    <text evidence="1 7">Belongs to the bacterial ribosomal protein bL9 family.</text>
</comment>